<dbReference type="InterPro" id="IPR032710">
    <property type="entry name" value="NTF2-like_dom_sf"/>
</dbReference>
<dbReference type="EMBL" id="JAUSRE010000013">
    <property type="protein sequence ID" value="MDP9889089.1"/>
    <property type="molecule type" value="Genomic_DNA"/>
</dbReference>
<name>A0ABT9RY28_9MICC</name>
<dbReference type="RefSeq" id="WP_307308910.1">
    <property type="nucleotide sequence ID" value="NZ_JAUSRE010000013.1"/>
</dbReference>
<evidence type="ECO:0000313" key="3">
    <source>
        <dbReference type="Proteomes" id="UP001226577"/>
    </source>
</evidence>
<evidence type="ECO:0000259" key="1">
    <source>
        <dbReference type="Pfam" id="PF14534"/>
    </source>
</evidence>
<evidence type="ECO:0000313" key="2">
    <source>
        <dbReference type="EMBL" id="MDP9889089.1"/>
    </source>
</evidence>
<dbReference type="Gene3D" id="3.10.450.50">
    <property type="match status" value="1"/>
</dbReference>
<organism evidence="2 3">
    <name type="scientific">Pseudarthrobacter enclensis</name>
    <dbReference type="NCBI Taxonomy" id="993070"/>
    <lineage>
        <taxon>Bacteria</taxon>
        <taxon>Bacillati</taxon>
        <taxon>Actinomycetota</taxon>
        <taxon>Actinomycetes</taxon>
        <taxon>Micrococcales</taxon>
        <taxon>Micrococcaceae</taxon>
        <taxon>Pseudarthrobacter</taxon>
    </lineage>
</organism>
<protein>
    <recommendedName>
        <fullName evidence="1">DUF4440 domain-containing protein</fullName>
    </recommendedName>
</protein>
<proteinExistence type="predicted"/>
<dbReference type="Proteomes" id="UP001226577">
    <property type="component" value="Unassembled WGS sequence"/>
</dbReference>
<dbReference type="SUPFAM" id="SSF54427">
    <property type="entry name" value="NTF2-like"/>
    <property type="match status" value="1"/>
</dbReference>
<feature type="domain" description="DUF4440" evidence="1">
    <location>
        <begin position="12"/>
        <end position="117"/>
    </location>
</feature>
<sequence length="128" mass="14835">MTNAGMTAQTSVRRLEDRRFQAVLEQDFDVLEDLSHKRLVYSHSGGNRDSLEDYVRKLRTGSLRYHRIDHHIEDVLIIDDTALVLGQMEADVTVNGQQKTLNNRYLAVWVQESGAWKFIAYQPTPKKF</sequence>
<gene>
    <name evidence="2" type="ORF">J2X98_002687</name>
</gene>
<dbReference type="InterPro" id="IPR027843">
    <property type="entry name" value="DUF4440"/>
</dbReference>
<comment type="caution">
    <text evidence="2">The sequence shown here is derived from an EMBL/GenBank/DDBJ whole genome shotgun (WGS) entry which is preliminary data.</text>
</comment>
<keyword evidence="3" id="KW-1185">Reference proteome</keyword>
<dbReference type="Pfam" id="PF14534">
    <property type="entry name" value="DUF4440"/>
    <property type="match status" value="1"/>
</dbReference>
<reference evidence="2 3" key="1">
    <citation type="submission" date="2023-07" db="EMBL/GenBank/DDBJ databases">
        <title>Sorghum-associated microbial communities from plants grown in Nebraska, USA.</title>
        <authorList>
            <person name="Schachtman D."/>
        </authorList>
    </citation>
    <scope>NUCLEOTIDE SEQUENCE [LARGE SCALE GENOMIC DNA]</scope>
    <source>
        <strain evidence="2 3">CC222</strain>
    </source>
</reference>
<accession>A0ABT9RY28</accession>